<dbReference type="RefSeq" id="WP_191774700.1">
    <property type="nucleotide sequence ID" value="NZ_JACYFU010000002.1"/>
</dbReference>
<proteinExistence type="predicted"/>
<accession>A0A927FVK4</accession>
<comment type="caution">
    <text evidence="1">The sequence shown here is derived from an EMBL/GenBank/DDBJ whole genome shotgun (WGS) entry which is preliminary data.</text>
</comment>
<evidence type="ECO:0000313" key="2">
    <source>
        <dbReference type="Proteomes" id="UP000654108"/>
    </source>
</evidence>
<sequence length="87" mass="9905">MRHSHARPRRYRTLWPPAEGIRVMRTPSRPAYSPERARLAVAVALRDGRIERGPCEVCEAAEGVEAYIANPAQPFALSWRCPTHMPR</sequence>
<keyword evidence="2" id="KW-1185">Reference proteome</keyword>
<reference evidence="1" key="1">
    <citation type="submission" date="2020-09" db="EMBL/GenBank/DDBJ databases">
        <title>Genome seq and assembly of Devosia sp.</title>
        <authorList>
            <person name="Chhetri G."/>
        </authorList>
    </citation>
    <scope>NUCLEOTIDE SEQUENCE</scope>
    <source>
        <strain evidence="1">PTR5</strain>
    </source>
</reference>
<name>A0A927FVK4_9HYPH</name>
<gene>
    <name evidence="1" type="ORF">IC608_09105</name>
</gene>
<evidence type="ECO:0000313" key="1">
    <source>
        <dbReference type="EMBL" id="MBD8065633.1"/>
    </source>
</evidence>
<dbReference type="Proteomes" id="UP000654108">
    <property type="component" value="Unassembled WGS sequence"/>
</dbReference>
<organism evidence="1 2">
    <name type="scientific">Devosia oryzisoli</name>
    <dbReference type="NCBI Taxonomy" id="2774138"/>
    <lineage>
        <taxon>Bacteria</taxon>
        <taxon>Pseudomonadati</taxon>
        <taxon>Pseudomonadota</taxon>
        <taxon>Alphaproteobacteria</taxon>
        <taxon>Hyphomicrobiales</taxon>
        <taxon>Devosiaceae</taxon>
        <taxon>Devosia</taxon>
    </lineage>
</organism>
<dbReference type="EMBL" id="JACYFU010000002">
    <property type="protein sequence ID" value="MBD8065633.1"/>
    <property type="molecule type" value="Genomic_DNA"/>
</dbReference>
<dbReference type="AlphaFoldDB" id="A0A927FVK4"/>
<protein>
    <submittedName>
        <fullName evidence="1">Uncharacterized protein</fullName>
    </submittedName>
</protein>